<proteinExistence type="predicted"/>
<evidence type="ECO:0000256" key="2">
    <source>
        <dbReference type="ARBA" id="ARBA00011901"/>
    </source>
</evidence>
<evidence type="ECO:0000256" key="3">
    <source>
        <dbReference type="ARBA" id="ARBA00022801"/>
    </source>
</evidence>
<organism evidence="6 7">
    <name type="scientific">Nocardia arthritidis</name>
    <dbReference type="NCBI Taxonomy" id="228602"/>
    <lineage>
        <taxon>Bacteria</taxon>
        <taxon>Bacillati</taxon>
        <taxon>Actinomycetota</taxon>
        <taxon>Actinomycetes</taxon>
        <taxon>Mycobacteriales</taxon>
        <taxon>Nocardiaceae</taxon>
        <taxon>Nocardia</taxon>
    </lineage>
</organism>
<dbReference type="Gene3D" id="3.40.80.10">
    <property type="entry name" value="Peptidoglycan recognition protein-like"/>
    <property type="match status" value="1"/>
</dbReference>
<dbReference type="GO" id="GO:0071555">
    <property type="term" value="P:cell wall organization"/>
    <property type="evidence" value="ECO:0007669"/>
    <property type="project" value="UniProtKB-KW"/>
</dbReference>
<dbReference type="InterPro" id="IPR002502">
    <property type="entry name" value="Amidase_domain"/>
</dbReference>
<dbReference type="CDD" id="cd06583">
    <property type="entry name" value="PGRP"/>
    <property type="match status" value="1"/>
</dbReference>
<dbReference type="RefSeq" id="WP_167478626.1">
    <property type="nucleotide sequence ID" value="NZ_CP046172.1"/>
</dbReference>
<dbReference type="SUPFAM" id="SSF55846">
    <property type="entry name" value="N-acetylmuramoyl-L-alanine amidase-like"/>
    <property type="match status" value="1"/>
</dbReference>
<dbReference type="GO" id="GO:0009254">
    <property type="term" value="P:peptidoglycan turnover"/>
    <property type="evidence" value="ECO:0007669"/>
    <property type="project" value="TreeGrafter"/>
</dbReference>
<dbReference type="PANTHER" id="PTHR30417">
    <property type="entry name" value="N-ACETYLMURAMOYL-L-ALANINE AMIDASE AMID"/>
    <property type="match status" value="1"/>
</dbReference>
<dbReference type="SMART" id="SM00644">
    <property type="entry name" value="Ami_2"/>
    <property type="match status" value="1"/>
</dbReference>
<dbReference type="GO" id="GO:0009253">
    <property type="term" value="P:peptidoglycan catabolic process"/>
    <property type="evidence" value="ECO:0007669"/>
    <property type="project" value="InterPro"/>
</dbReference>
<reference evidence="6 7" key="1">
    <citation type="journal article" date="2019" name="ACS Chem. Biol.">
        <title>Identification and Mobilization of a Cryptic Antibiotic Biosynthesis Gene Locus from a Human-Pathogenic Nocardia Isolate.</title>
        <authorList>
            <person name="Herisse M."/>
            <person name="Ishida K."/>
            <person name="Porter J.L."/>
            <person name="Howden B."/>
            <person name="Hertweck C."/>
            <person name="Stinear T.P."/>
            <person name="Pidot S.J."/>
        </authorList>
    </citation>
    <scope>NUCLEOTIDE SEQUENCE [LARGE SCALE GENOMIC DNA]</scope>
    <source>
        <strain evidence="6 7">AUSMDU00012717</strain>
    </source>
</reference>
<dbReference type="Proteomes" id="UP000503540">
    <property type="component" value="Chromosome"/>
</dbReference>
<dbReference type="Pfam" id="PF01510">
    <property type="entry name" value="Amidase_2"/>
    <property type="match status" value="1"/>
</dbReference>
<evidence type="ECO:0000313" key="6">
    <source>
        <dbReference type="EMBL" id="QIS16567.1"/>
    </source>
</evidence>
<dbReference type="EC" id="3.5.1.28" evidence="2"/>
<name>A0A6G9YTW6_9NOCA</name>
<protein>
    <recommendedName>
        <fullName evidence="2">N-acetylmuramoyl-L-alanine amidase</fullName>
        <ecNumber evidence="2">3.5.1.28</ecNumber>
    </recommendedName>
</protein>
<dbReference type="InterPro" id="IPR051206">
    <property type="entry name" value="NAMLAA_amidase_2"/>
</dbReference>
<evidence type="ECO:0000256" key="4">
    <source>
        <dbReference type="ARBA" id="ARBA00023316"/>
    </source>
</evidence>
<keyword evidence="3" id="KW-0378">Hydrolase</keyword>
<keyword evidence="4" id="KW-0961">Cell wall biogenesis/degradation</keyword>
<accession>A0A6G9YTW6</accession>
<dbReference type="InterPro" id="IPR036505">
    <property type="entry name" value="Amidase/PGRP_sf"/>
</dbReference>
<keyword evidence="7" id="KW-1185">Reference proteome</keyword>
<gene>
    <name evidence="6" type="ORF">F5544_43820</name>
</gene>
<sequence>MPWTGDPVWLADILRDEGLRVVEYPGWRDRGHGDFGDIWGIVAHHTGGSNTPPSEIADGVPGLDGPLSQLHLSQDGTVTVIAAGVAWHAGAGSWPGLPEDNANFYTIGIEAANNGTEGWSQTQYDAYVGCCAAILRKLGRGADRVIGHKEWAGPKQGKWDPGRMDMDQFRADVADRLKGSALMALSDQEQRELLDKLRRVHFELTYGFQSRVADSAYHDTLAGYILNSDAADYRNEQRLKALELKIDQLLGLTGGTANAPH</sequence>
<evidence type="ECO:0000259" key="5">
    <source>
        <dbReference type="SMART" id="SM00644"/>
    </source>
</evidence>
<feature type="domain" description="N-acetylmuramoyl-L-alanine amidase" evidence="5">
    <location>
        <begin position="26"/>
        <end position="162"/>
    </location>
</feature>
<dbReference type="EMBL" id="CP046172">
    <property type="protein sequence ID" value="QIS16567.1"/>
    <property type="molecule type" value="Genomic_DNA"/>
</dbReference>
<comment type="catalytic activity">
    <reaction evidence="1">
        <text>Hydrolyzes the link between N-acetylmuramoyl residues and L-amino acid residues in certain cell-wall glycopeptides.</text>
        <dbReference type="EC" id="3.5.1.28"/>
    </reaction>
</comment>
<dbReference type="KEGG" id="nah:F5544_43820"/>
<dbReference type="PANTHER" id="PTHR30417:SF1">
    <property type="entry name" value="N-ACETYLMURAMOYL-L-ALANINE AMIDASE AMID"/>
    <property type="match status" value="1"/>
</dbReference>
<dbReference type="AlphaFoldDB" id="A0A6G9YTW6"/>
<evidence type="ECO:0000256" key="1">
    <source>
        <dbReference type="ARBA" id="ARBA00001561"/>
    </source>
</evidence>
<evidence type="ECO:0000313" key="7">
    <source>
        <dbReference type="Proteomes" id="UP000503540"/>
    </source>
</evidence>
<dbReference type="GO" id="GO:0008745">
    <property type="term" value="F:N-acetylmuramoyl-L-alanine amidase activity"/>
    <property type="evidence" value="ECO:0007669"/>
    <property type="project" value="UniProtKB-EC"/>
</dbReference>